<gene>
    <name evidence="13" type="ORF">BSTOLATCC_MIC34842</name>
</gene>
<feature type="domain" description="Kinesin motor" evidence="12">
    <location>
        <begin position="3"/>
        <end position="331"/>
    </location>
</feature>
<proteinExistence type="inferred from homology"/>
<dbReference type="PRINTS" id="PR00380">
    <property type="entry name" value="KINESINHEAVY"/>
</dbReference>
<evidence type="ECO:0000313" key="13">
    <source>
        <dbReference type="EMBL" id="CAG9323806.1"/>
    </source>
</evidence>
<dbReference type="FunFam" id="3.40.850.10:FF:000029">
    <property type="entry name" value="Kinesin-like protein KIF17"/>
    <property type="match status" value="1"/>
</dbReference>
<feature type="compositionally biased region" description="Basic and acidic residues" evidence="11">
    <location>
        <begin position="810"/>
        <end position="832"/>
    </location>
</feature>
<evidence type="ECO:0000313" key="14">
    <source>
        <dbReference type="Proteomes" id="UP001162131"/>
    </source>
</evidence>
<evidence type="ECO:0000256" key="2">
    <source>
        <dbReference type="ARBA" id="ARBA00022490"/>
    </source>
</evidence>
<evidence type="ECO:0000256" key="8">
    <source>
        <dbReference type="ARBA" id="ARBA00023212"/>
    </source>
</evidence>
<dbReference type="InterPro" id="IPR027417">
    <property type="entry name" value="P-loop_NTPase"/>
</dbReference>
<feature type="compositionally biased region" description="Basic and acidic residues" evidence="11">
    <location>
        <begin position="498"/>
        <end position="517"/>
    </location>
</feature>
<dbReference type="InterPro" id="IPR036961">
    <property type="entry name" value="Kinesin_motor_dom_sf"/>
</dbReference>
<dbReference type="PROSITE" id="PS50067">
    <property type="entry name" value="KINESIN_MOTOR_2"/>
    <property type="match status" value="1"/>
</dbReference>
<keyword evidence="3 10" id="KW-0493">Microtubule</keyword>
<feature type="compositionally biased region" description="Basic residues" evidence="11">
    <location>
        <begin position="451"/>
        <end position="463"/>
    </location>
</feature>
<evidence type="ECO:0000256" key="6">
    <source>
        <dbReference type="ARBA" id="ARBA00023054"/>
    </source>
</evidence>
<feature type="region of interest" description="Disordered" evidence="11">
    <location>
        <begin position="391"/>
        <end position="581"/>
    </location>
</feature>
<feature type="compositionally biased region" description="Basic and acidic residues" evidence="11">
    <location>
        <begin position="543"/>
        <end position="565"/>
    </location>
</feature>
<feature type="compositionally biased region" description="Basic residues" evidence="11">
    <location>
        <begin position="393"/>
        <end position="403"/>
    </location>
</feature>
<feature type="region of interest" description="Disordered" evidence="11">
    <location>
        <begin position="788"/>
        <end position="887"/>
    </location>
</feature>
<evidence type="ECO:0000256" key="10">
    <source>
        <dbReference type="RuleBase" id="RU000394"/>
    </source>
</evidence>
<dbReference type="SMART" id="SM00129">
    <property type="entry name" value="KISc"/>
    <property type="match status" value="1"/>
</dbReference>
<protein>
    <recommendedName>
        <fullName evidence="10">Kinesin-like protein</fullName>
    </recommendedName>
</protein>
<dbReference type="EMBL" id="CAJZBQ010000035">
    <property type="protein sequence ID" value="CAG9323806.1"/>
    <property type="molecule type" value="Genomic_DNA"/>
</dbReference>
<keyword evidence="8" id="KW-0206">Cytoskeleton</keyword>
<comment type="caution">
    <text evidence="13">The sequence shown here is derived from an EMBL/GenBank/DDBJ whole genome shotgun (WGS) entry which is preliminary data.</text>
</comment>
<evidence type="ECO:0000256" key="11">
    <source>
        <dbReference type="SAM" id="MobiDB-lite"/>
    </source>
</evidence>
<comment type="similarity">
    <text evidence="9 10">Belongs to the TRAFAC class myosin-kinesin ATPase superfamily. Kinesin family.</text>
</comment>
<keyword evidence="5 9" id="KW-0067">ATP-binding</keyword>
<dbReference type="PROSITE" id="PS00411">
    <property type="entry name" value="KINESIN_MOTOR_1"/>
    <property type="match status" value="1"/>
</dbReference>
<feature type="compositionally biased region" description="Acidic residues" evidence="11">
    <location>
        <begin position="487"/>
        <end position="497"/>
    </location>
</feature>
<feature type="compositionally biased region" description="Polar residues" evidence="11">
    <location>
        <begin position="788"/>
        <end position="802"/>
    </location>
</feature>
<accession>A0AAU9JPZ6</accession>
<dbReference type="SUPFAM" id="SSF52540">
    <property type="entry name" value="P-loop containing nucleoside triphosphate hydrolases"/>
    <property type="match status" value="1"/>
</dbReference>
<dbReference type="InterPro" id="IPR001752">
    <property type="entry name" value="Kinesin_motor_dom"/>
</dbReference>
<evidence type="ECO:0000256" key="4">
    <source>
        <dbReference type="ARBA" id="ARBA00022741"/>
    </source>
</evidence>
<evidence type="ECO:0000256" key="7">
    <source>
        <dbReference type="ARBA" id="ARBA00023175"/>
    </source>
</evidence>
<keyword evidence="7 9" id="KW-0505">Motor protein</keyword>
<keyword evidence="2" id="KW-0963">Cytoplasm</keyword>
<dbReference type="Gene3D" id="3.40.850.10">
    <property type="entry name" value="Kinesin motor domain"/>
    <property type="match status" value="1"/>
</dbReference>
<evidence type="ECO:0000256" key="5">
    <source>
        <dbReference type="ARBA" id="ARBA00022840"/>
    </source>
</evidence>
<evidence type="ECO:0000259" key="12">
    <source>
        <dbReference type="PROSITE" id="PS50067"/>
    </source>
</evidence>
<keyword evidence="6" id="KW-0175">Coiled coil</keyword>
<sequence>MEAVKVVVRVRPLNQAEKNRGNYSILQIDREFNQCIITNPKTQLPKTFAYDSVYDEQSAQQLLYDETAYPLVESVLQGYNGTIFAYGQTGCGKTYTMVGVHDQPELRGIIPNSFCHVFGAIAEAPHEKCFLVRCSYCEIYNEEIRDLLHFDPNVKLELKENKDNGIYVKNLSMHIVKNIDDIEQAMAMGNTHRITKETAMNERSSRSHAIFTIYIETSEEIEGRQIIKAGKLNLVDLAGSERQKKTGTAGEALKEAIEINLSLSALGNVISALVDGNAKHIPYRDSKLTRLLQDSLGGNTKTVMIAVCSPADYNYDESLSTLRYASRAKFIQNKPKVNEDPKDALLRQYAEEIERLKRMLEERKSGEPIYIEKIVEKEKIVEREKIVEVEAKRKQKKKKKKAPKVGVLESDSEEEYPDDFETSMLNGKINNKSLSSTDSAENTIENETQAARKKSSKTKKRPKDARSREEDLNGTERSSKVKQDTSEIWEEDEEQEGTAEKPKSKQNHREIQMKEEDSTGNGRSRSPSKKKSKAKSSTADLAVSKDEKVSLKDKDLRKSSAEPKSSRLKKQPSFKEETQALQLELEQKEKFLQEEKGQREEMEQMIEEIQKKLIAGGEELNKAEKERLNAQREFRNKLKKQRQREKALAEENRKKEEEMLMKEKQYQNLQEEVDDLRKVIMKLRLKYKSSLAEIDDLNHENEQEKEGLLETIRSKDRETEFLHKVFEFMLPPNELQKIRQRSRWDEDNHEWKIPAFVIQQKQITFPKLPKQQLREIVQNELKTRAVIYQSQDKSQQQTSNNAEYEEEPIEDLRNVRFSDWKENDGRQNKQDYEEYNENGYANPKYDNFNAIYEADGRPITSGGRSRESQSQKPVKNPPLEPINLKSLTGEGKSAVLGQEISKSPAVRAKISAQGKPVLQPIDHKPGIEKRKSSQERLVRA</sequence>
<organism evidence="13 14">
    <name type="scientific">Blepharisma stoltei</name>
    <dbReference type="NCBI Taxonomy" id="1481888"/>
    <lineage>
        <taxon>Eukaryota</taxon>
        <taxon>Sar</taxon>
        <taxon>Alveolata</taxon>
        <taxon>Ciliophora</taxon>
        <taxon>Postciliodesmatophora</taxon>
        <taxon>Heterotrichea</taxon>
        <taxon>Heterotrichida</taxon>
        <taxon>Blepharismidae</taxon>
        <taxon>Blepharisma</taxon>
    </lineage>
</organism>
<dbReference type="AlphaFoldDB" id="A0AAU9JPZ6"/>
<evidence type="ECO:0000256" key="9">
    <source>
        <dbReference type="PROSITE-ProRule" id="PRU00283"/>
    </source>
</evidence>
<evidence type="ECO:0000256" key="1">
    <source>
        <dbReference type="ARBA" id="ARBA00004245"/>
    </source>
</evidence>
<feature type="compositionally biased region" description="Polar residues" evidence="11">
    <location>
        <begin position="423"/>
        <end position="449"/>
    </location>
</feature>
<feature type="compositionally biased region" description="Basic and acidic residues" evidence="11">
    <location>
        <begin position="921"/>
        <end position="940"/>
    </location>
</feature>
<name>A0AAU9JPZ6_9CILI</name>
<dbReference type="PANTHER" id="PTHR47969:SF21">
    <property type="entry name" value="KINESIN-LIKE PROTEIN"/>
    <property type="match status" value="1"/>
</dbReference>
<reference evidence="13" key="1">
    <citation type="submission" date="2021-09" db="EMBL/GenBank/DDBJ databases">
        <authorList>
            <consortium name="AG Swart"/>
            <person name="Singh M."/>
            <person name="Singh A."/>
            <person name="Seah K."/>
            <person name="Emmerich C."/>
        </authorList>
    </citation>
    <scope>NUCLEOTIDE SEQUENCE</scope>
    <source>
        <strain evidence="13">ATCC30299</strain>
    </source>
</reference>
<feature type="binding site" evidence="9">
    <location>
        <begin position="87"/>
        <end position="94"/>
    </location>
    <ligand>
        <name>ATP</name>
        <dbReference type="ChEBI" id="CHEBI:30616"/>
    </ligand>
</feature>
<evidence type="ECO:0000256" key="3">
    <source>
        <dbReference type="ARBA" id="ARBA00022701"/>
    </source>
</evidence>
<dbReference type="GO" id="GO:0008017">
    <property type="term" value="F:microtubule binding"/>
    <property type="evidence" value="ECO:0007669"/>
    <property type="project" value="InterPro"/>
</dbReference>
<feature type="compositionally biased region" description="Acidic residues" evidence="11">
    <location>
        <begin position="410"/>
        <end position="421"/>
    </location>
</feature>
<dbReference type="GO" id="GO:0007018">
    <property type="term" value="P:microtubule-based movement"/>
    <property type="evidence" value="ECO:0007669"/>
    <property type="project" value="InterPro"/>
</dbReference>
<dbReference type="InterPro" id="IPR019821">
    <property type="entry name" value="Kinesin_motor_CS"/>
</dbReference>
<dbReference type="Proteomes" id="UP001162131">
    <property type="component" value="Unassembled WGS sequence"/>
</dbReference>
<dbReference type="PANTHER" id="PTHR47969">
    <property type="entry name" value="CHROMOSOME-ASSOCIATED KINESIN KIF4A-RELATED"/>
    <property type="match status" value="1"/>
</dbReference>
<dbReference type="GO" id="GO:0003777">
    <property type="term" value="F:microtubule motor activity"/>
    <property type="evidence" value="ECO:0007669"/>
    <property type="project" value="InterPro"/>
</dbReference>
<keyword evidence="4 9" id="KW-0547">Nucleotide-binding</keyword>
<keyword evidence="14" id="KW-1185">Reference proteome</keyword>
<dbReference type="GO" id="GO:0005524">
    <property type="term" value="F:ATP binding"/>
    <property type="evidence" value="ECO:0007669"/>
    <property type="project" value="UniProtKB-UniRule"/>
</dbReference>
<dbReference type="Pfam" id="PF00225">
    <property type="entry name" value="Kinesin"/>
    <property type="match status" value="1"/>
</dbReference>
<feature type="region of interest" description="Disordered" evidence="11">
    <location>
        <begin position="906"/>
        <end position="940"/>
    </location>
</feature>
<dbReference type="GO" id="GO:0005874">
    <property type="term" value="C:microtubule"/>
    <property type="evidence" value="ECO:0007669"/>
    <property type="project" value="UniProtKB-KW"/>
</dbReference>
<comment type="subcellular location">
    <subcellularLocation>
        <location evidence="1">Cytoplasm</location>
        <location evidence="1">Cytoskeleton</location>
    </subcellularLocation>
</comment>
<dbReference type="InterPro" id="IPR027640">
    <property type="entry name" value="Kinesin-like_fam"/>
</dbReference>